<gene>
    <name evidence="1" type="ORF">F6B42_10665</name>
</gene>
<name>A0A5J5IRA7_9MICO</name>
<dbReference type="RefSeq" id="WP_150419681.1">
    <property type="nucleotide sequence ID" value="NZ_VYRZ01000003.1"/>
</dbReference>
<accession>A0A5J5IRA7</accession>
<evidence type="ECO:0000313" key="2">
    <source>
        <dbReference type="Proteomes" id="UP000327039"/>
    </source>
</evidence>
<dbReference type="Proteomes" id="UP000327039">
    <property type="component" value="Unassembled WGS sequence"/>
</dbReference>
<dbReference type="AlphaFoldDB" id="A0A5J5IRA7"/>
<keyword evidence="2" id="KW-1185">Reference proteome</keyword>
<comment type="caution">
    <text evidence="1">The sequence shown here is derived from an EMBL/GenBank/DDBJ whole genome shotgun (WGS) entry which is preliminary data.</text>
</comment>
<evidence type="ECO:0000313" key="1">
    <source>
        <dbReference type="EMBL" id="KAA9084971.1"/>
    </source>
</evidence>
<reference evidence="2" key="1">
    <citation type="submission" date="2019-09" db="EMBL/GenBank/DDBJ databases">
        <title>Mumia zhuanghuii sp. nov. isolated from the intestinal contents of plateau pika (Ochotona curzoniae) in the Qinghai-Tibet plateau of China.</title>
        <authorList>
            <person name="Tian Z."/>
        </authorList>
    </citation>
    <scope>NUCLEOTIDE SEQUENCE [LARGE SCALE GENOMIC DNA]</scope>
    <source>
        <strain evidence="2">DSM 25564</strain>
    </source>
</reference>
<organism evidence="1 2">
    <name type="scientific">Microbacterium radiodurans</name>
    <dbReference type="NCBI Taxonomy" id="661398"/>
    <lineage>
        <taxon>Bacteria</taxon>
        <taxon>Bacillati</taxon>
        <taxon>Actinomycetota</taxon>
        <taxon>Actinomycetes</taxon>
        <taxon>Micrococcales</taxon>
        <taxon>Microbacteriaceae</taxon>
        <taxon>Microbacterium</taxon>
    </lineage>
</organism>
<dbReference type="OrthoDB" id="5059624at2"/>
<dbReference type="EMBL" id="VYRZ01000003">
    <property type="protein sequence ID" value="KAA9084971.1"/>
    <property type="molecule type" value="Genomic_DNA"/>
</dbReference>
<proteinExistence type="predicted"/>
<sequence length="213" mass="22272">MIEQEAAPEAATPTGAPLRVWQRVPQGWIEFRSFGDRSPQEWLDWYLVSAEGWLPDAARTAIVDGFRAGVELFADTSFAFAGVSLTLGERPAAFFLCTNVVPAASETSADATAFHRLLPLARFGDGGRSESFTTPDGRVGTLTLGASTDGGMPHVTAVGEIRLAGDTGTAVVMGLCSDPAQSAELALHVAFALTTTQALPEGAEPTEPVPAAP</sequence>
<protein>
    <submittedName>
        <fullName evidence="1">Uncharacterized protein</fullName>
    </submittedName>
</protein>